<proteinExistence type="predicted"/>
<reference evidence="1" key="1">
    <citation type="submission" date="2024-05" db="EMBL/GenBank/DDBJ databases">
        <title>30 novel species of actinomycetes from the DSMZ collection.</title>
        <authorList>
            <person name="Nouioui I."/>
        </authorList>
    </citation>
    <scope>NUCLEOTIDE SEQUENCE</scope>
    <source>
        <strain evidence="1">DSM 40712</strain>
    </source>
</reference>
<evidence type="ECO:0000313" key="2">
    <source>
        <dbReference type="Proteomes" id="UP001180724"/>
    </source>
</evidence>
<accession>A0ABU3AN94</accession>
<protein>
    <submittedName>
        <fullName evidence="1">Uncharacterized protein</fullName>
    </submittedName>
</protein>
<name>A0ABU3AN94_9ACTN</name>
<keyword evidence="2" id="KW-1185">Reference proteome</keyword>
<organism evidence="1 2">
    <name type="scientific">Streptomyces lancefieldiae</name>
    <dbReference type="NCBI Taxonomy" id="3075520"/>
    <lineage>
        <taxon>Bacteria</taxon>
        <taxon>Bacillati</taxon>
        <taxon>Actinomycetota</taxon>
        <taxon>Actinomycetes</taxon>
        <taxon>Kitasatosporales</taxon>
        <taxon>Streptomycetaceae</taxon>
        <taxon>Streptomyces</taxon>
    </lineage>
</organism>
<sequence>MNGSDCNRADLTQLGPISAADVDWLRDDVLPPLNRTISNVSSFR</sequence>
<comment type="caution">
    <text evidence="1">The sequence shown here is derived from an EMBL/GenBank/DDBJ whole genome shotgun (WGS) entry which is preliminary data.</text>
</comment>
<dbReference type="Proteomes" id="UP001180724">
    <property type="component" value="Unassembled WGS sequence"/>
</dbReference>
<dbReference type="RefSeq" id="WP_311572540.1">
    <property type="nucleotide sequence ID" value="NZ_JAVRFH010000010.1"/>
</dbReference>
<evidence type="ECO:0000313" key="1">
    <source>
        <dbReference type="EMBL" id="MDT0611027.1"/>
    </source>
</evidence>
<gene>
    <name evidence="1" type="ORF">RM812_12415</name>
</gene>
<dbReference type="EMBL" id="JAVRFH010000010">
    <property type="protein sequence ID" value="MDT0611027.1"/>
    <property type="molecule type" value="Genomic_DNA"/>
</dbReference>